<evidence type="ECO:0000256" key="1">
    <source>
        <dbReference type="SAM" id="MobiDB-lite"/>
    </source>
</evidence>
<organism evidence="2">
    <name type="scientific">Dendroctonus ponderosae</name>
    <name type="common">Mountain pine beetle</name>
    <dbReference type="NCBI Taxonomy" id="77166"/>
    <lineage>
        <taxon>Eukaryota</taxon>
        <taxon>Metazoa</taxon>
        <taxon>Ecdysozoa</taxon>
        <taxon>Arthropoda</taxon>
        <taxon>Hexapoda</taxon>
        <taxon>Insecta</taxon>
        <taxon>Pterygota</taxon>
        <taxon>Neoptera</taxon>
        <taxon>Endopterygota</taxon>
        <taxon>Coleoptera</taxon>
        <taxon>Polyphaga</taxon>
        <taxon>Cucujiformia</taxon>
        <taxon>Curculionidae</taxon>
        <taxon>Scolytinae</taxon>
        <taxon>Dendroctonus</taxon>
    </lineage>
</organism>
<feature type="compositionally biased region" description="Low complexity" evidence="1">
    <location>
        <begin position="212"/>
        <end position="223"/>
    </location>
</feature>
<accession>N6UHL8</accession>
<name>N6UHL8_DENPD</name>
<reference evidence="2" key="1">
    <citation type="journal article" date="2013" name="Genome Biol.">
        <title>Draft genome of the mountain pine beetle, Dendroctonus ponderosae Hopkins, a major forest pest.</title>
        <authorList>
            <person name="Keeling C.I."/>
            <person name="Yuen M.M."/>
            <person name="Liao N.Y."/>
            <person name="Docking T.R."/>
            <person name="Chan S.K."/>
            <person name="Taylor G.A."/>
            <person name="Palmquist D.L."/>
            <person name="Jackman S.D."/>
            <person name="Nguyen A."/>
            <person name="Li M."/>
            <person name="Henderson H."/>
            <person name="Janes J.K."/>
            <person name="Zhao Y."/>
            <person name="Pandoh P."/>
            <person name="Moore R."/>
            <person name="Sperling F.A."/>
            <person name="Huber D.P."/>
            <person name="Birol I."/>
            <person name="Jones S.J."/>
            <person name="Bohlmann J."/>
        </authorList>
    </citation>
    <scope>NUCLEOTIDE SEQUENCE</scope>
</reference>
<feature type="region of interest" description="Disordered" evidence="1">
    <location>
        <begin position="186"/>
        <end position="233"/>
    </location>
</feature>
<evidence type="ECO:0000313" key="2">
    <source>
        <dbReference type="EMBL" id="ENN80096.1"/>
    </source>
</evidence>
<protein>
    <submittedName>
        <fullName evidence="2">Uncharacterized protein</fullName>
    </submittedName>
</protein>
<proteinExistence type="predicted"/>
<dbReference type="HOGENOM" id="CLU_1190936_0_0_1"/>
<feature type="region of interest" description="Disordered" evidence="1">
    <location>
        <begin position="46"/>
        <end position="71"/>
    </location>
</feature>
<sequence length="233" mass="25773">MKFGNYFPCLSAMAADPSTEKWAWQELIHAMDLNAVGMVRAEELQLKPNNDKDVDKPVDDDASSEPANEEAEVEIEDTEEISAAASKETRLYLWYKRKMITEGQDVAKTSIEPVQVYEEISKIEQQIIDIIESKQNIINRTADSSDGSECCWNDSQLVADSMTDYTGGSLVVPRERIDNHLLPLKNIEPNQTNQGPVDQDPSVQPRLGMGLAANTSADSSSTSPCRISCCPDS</sequence>
<dbReference type="AlphaFoldDB" id="N6UHL8"/>
<feature type="compositionally biased region" description="Acidic residues" evidence="1">
    <location>
        <begin position="60"/>
        <end position="71"/>
    </location>
</feature>
<gene>
    <name evidence="2" type="ORF">YQE_03455</name>
</gene>
<dbReference type="EMBL" id="KB740600">
    <property type="protein sequence ID" value="ENN80096.1"/>
    <property type="molecule type" value="Genomic_DNA"/>
</dbReference>
<feature type="non-terminal residue" evidence="2">
    <location>
        <position position="1"/>
    </location>
</feature>
<feature type="compositionally biased region" description="Basic and acidic residues" evidence="1">
    <location>
        <begin position="46"/>
        <end position="59"/>
    </location>
</feature>